<dbReference type="InterPro" id="IPR017854">
    <property type="entry name" value="Metalthion_dom_sf"/>
</dbReference>
<organism evidence="3 4">
    <name type="scientific">Rhizosaccharibacter radicis</name>
    <dbReference type="NCBI Taxonomy" id="2782605"/>
    <lineage>
        <taxon>Bacteria</taxon>
        <taxon>Pseudomonadati</taxon>
        <taxon>Pseudomonadota</taxon>
        <taxon>Alphaproteobacteria</taxon>
        <taxon>Acetobacterales</taxon>
        <taxon>Acetobacteraceae</taxon>
        <taxon>Rhizosaccharibacter</taxon>
    </lineage>
</organism>
<dbReference type="EMBL" id="JAMZEJ010000001">
    <property type="protein sequence ID" value="MCQ8239286.1"/>
    <property type="molecule type" value="Genomic_DNA"/>
</dbReference>
<dbReference type="Pfam" id="PF02069">
    <property type="entry name" value="Metallothio_Pro"/>
    <property type="match status" value="1"/>
</dbReference>
<sequence>MISVAVEQAKCACPDRVGIVDISRGIRQVGRICCDDACAGHHEDGAGCHHAGCTCHG</sequence>
<name>A0ABT1VSH3_9PROT</name>
<dbReference type="Proteomes" id="UP001524547">
    <property type="component" value="Unassembled WGS sequence"/>
</dbReference>
<keyword evidence="4" id="KW-1185">Reference proteome</keyword>
<evidence type="ECO:0000256" key="2">
    <source>
        <dbReference type="ARBA" id="ARBA00022851"/>
    </source>
</evidence>
<evidence type="ECO:0000256" key="1">
    <source>
        <dbReference type="ARBA" id="ARBA00022723"/>
    </source>
</evidence>
<reference evidence="3 4" key="1">
    <citation type="submission" date="2022-06" db="EMBL/GenBank/DDBJ databases">
        <title>Rhizosaccharibacter gen. nov. sp. nov. KSS12, endophytic bacteria isolated from sugarcane.</title>
        <authorList>
            <person name="Pitiwittayakul N."/>
        </authorList>
    </citation>
    <scope>NUCLEOTIDE SEQUENCE [LARGE SCALE GENOMIC DNA]</scope>
    <source>
        <strain evidence="3 4">KSS12</strain>
    </source>
</reference>
<dbReference type="SUPFAM" id="SSF57868">
    <property type="entry name" value="Metallothionein"/>
    <property type="match status" value="1"/>
</dbReference>
<comment type="caution">
    <text evidence="3">The sequence shown here is derived from an EMBL/GenBank/DDBJ whole genome shotgun (WGS) entry which is preliminary data.</text>
</comment>
<dbReference type="Gene3D" id="2.30.170.10">
    <property type="match status" value="1"/>
</dbReference>
<gene>
    <name evidence="3" type="ORF">NFI88_00340</name>
</gene>
<accession>A0ABT1VSH3</accession>
<evidence type="ECO:0000313" key="3">
    <source>
        <dbReference type="EMBL" id="MCQ8239286.1"/>
    </source>
</evidence>
<protein>
    <submittedName>
        <fullName evidence="3">Metallothionein</fullName>
    </submittedName>
</protein>
<keyword evidence="2" id="KW-0480">Metal-thiolate cluster</keyword>
<proteinExistence type="predicted"/>
<evidence type="ECO:0000313" key="4">
    <source>
        <dbReference type="Proteomes" id="UP001524547"/>
    </source>
</evidence>
<keyword evidence="1" id="KW-0479">Metal-binding</keyword>
<dbReference type="RefSeq" id="WP_422918033.1">
    <property type="nucleotide sequence ID" value="NZ_JAMZEJ010000001.1"/>
</dbReference>
<dbReference type="InterPro" id="IPR000518">
    <property type="entry name" value="Metalthion_fam14_prok"/>
</dbReference>